<keyword evidence="1" id="KW-0805">Transcription regulation</keyword>
<sequence length="423" mass="46150">MTEEPAELEPGGTNAIGRMLGLLGDEWTLLILQHSLWGVRRYGQFMAAIPISNAVLTSRLRLLTDEGLLERRVYQPNPPRAEYRPTARSRSLWPVLLAIWEWERQWVPDHAEGLPAMRHAVCGSDFAPVLGCRACGEVLHPRDAQADWGPSGSWPRSVPAAVTRRRSDTEGGSGQSGLFPDTMAIFGNRWSSALIGAAFRGLTRFSEFETSLGAPPTLIADRLKVFGAIGVLEPIDNLGRSDWMQYRLTAKGRAFFPVVALALQWAEQWFHAPEGAALEVTHGVCGNPLTAILMCDQCGQPLSGGDVLVVSADQHDLLMSGTEHIEAAEVEDVLMAHPGVREVAVIGAPDERRGETPVAFVVVEHGSGVSVDDLFAFAGEHLEPDRRPTAIEVIDSLPRTATGKVLKRDLRAPYWAGHDRSNA</sequence>
<dbReference type="InterPro" id="IPR002577">
    <property type="entry name" value="HTH_HxlR"/>
</dbReference>
<organism evidence="6 7">
    <name type="scientific">Aeromicrobium alkaliterrae</name>
    <dbReference type="NCBI Taxonomy" id="302168"/>
    <lineage>
        <taxon>Bacteria</taxon>
        <taxon>Bacillati</taxon>
        <taxon>Actinomycetota</taxon>
        <taxon>Actinomycetes</taxon>
        <taxon>Propionibacteriales</taxon>
        <taxon>Nocardioidaceae</taxon>
        <taxon>Aeromicrobium</taxon>
    </lineage>
</organism>
<keyword evidence="7" id="KW-1185">Reference proteome</keyword>
<feature type="region of interest" description="Disordered" evidence="4">
    <location>
        <begin position="146"/>
        <end position="176"/>
    </location>
</feature>
<evidence type="ECO:0000256" key="4">
    <source>
        <dbReference type="SAM" id="MobiDB-lite"/>
    </source>
</evidence>
<dbReference type="PANTHER" id="PTHR33204">
    <property type="entry name" value="TRANSCRIPTIONAL REGULATOR, MARR FAMILY"/>
    <property type="match status" value="1"/>
</dbReference>
<dbReference type="InterPro" id="IPR036390">
    <property type="entry name" value="WH_DNA-bd_sf"/>
</dbReference>
<evidence type="ECO:0000313" key="7">
    <source>
        <dbReference type="Proteomes" id="UP001501057"/>
    </source>
</evidence>
<gene>
    <name evidence="6" type="ORF">GCM10009710_30050</name>
</gene>
<evidence type="ECO:0000256" key="1">
    <source>
        <dbReference type="ARBA" id="ARBA00023015"/>
    </source>
</evidence>
<dbReference type="Gene3D" id="1.10.10.10">
    <property type="entry name" value="Winged helix-like DNA-binding domain superfamily/Winged helix DNA-binding domain"/>
    <property type="match status" value="2"/>
</dbReference>
<evidence type="ECO:0000256" key="3">
    <source>
        <dbReference type="ARBA" id="ARBA00023163"/>
    </source>
</evidence>
<dbReference type="SUPFAM" id="SSF46785">
    <property type="entry name" value="Winged helix' DNA-binding domain"/>
    <property type="match status" value="2"/>
</dbReference>
<evidence type="ECO:0000259" key="5">
    <source>
        <dbReference type="PROSITE" id="PS51118"/>
    </source>
</evidence>
<dbReference type="InterPro" id="IPR036388">
    <property type="entry name" value="WH-like_DNA-bd_sf"/>
</dbReference>
<feature type="domain" description="HTH hxlR-type" evidence="5">
    <location>
        <begin position="176"/>
        <end position="274"/>
    </location>
</feature>
<keyword evidence="2" id="KW-0238">DNA-binding</keyword>
<keyword evidence="3" id="KW-0804">Transcription</keyword>
<protein>
    <recommendedName>
        <fullName evidence="5">HTH hxlR-type domain-containing protein</fullName>
    </recommendedName>
</protein>
<dbReference type="Pfam" id="PF01638">
    <property type="entry name" value="HxlR"/>
    <property type="match status" value="2"/>
</dbReference>
<dbReference type="PROSITE" id="PS51118">
    <property type="entry name" value="HTH_HXLR"/>
    <property type="match status" value="2"/>
</dbReference>
<name>A0ABP4W686_9ACTN</name>
<dbReference type="RefSeq" id="WP_344203064.1">
    <property type="nucleotide sequence ID" value="NZ_BAAAME010000005.1"/>
</dbReference>
<dbReference type="EMBL" id="BAAAME010000005">
    <property type="protein sequence ID" value="GAA1748005.1"/>
    <property type="molecule type" value="Genomic_DNA"/>
</dbReference>
<dbReference type="Pfam" id="PF13193">
    <property type="entry name" value="AMP-binding_C"/>
    <property type="match status" value="1"/>
</dbReference>
<dbReference type="PANTHER" id="PTHR33204:SF18">
    <property type="entry name" value="TRANSCRIPTIONAL REGULATORY PROTEIN"/>
    <property type="match status" value="1"/>
</dbReference>
<dbReference type="Gene3D" id="3.30.300.30">
    <property type="match status" value="1"/>
</dbReference>
<evidence type="ECO:0000256" key="2">
    <source>
        <dbReference type="ARBA" id="ARBA00023125"/>
    </source>
</evidence>
<comment type="caution">
    <text evidence="6">The sequence shown here is derived from an EMBL/GenBank/DDBJ whole genome shotgun (WGS) entry which is preliminary data.</text>
</comment>
<proteinExistence type="predicted"/>
<dbReference type="InterPro" id="IPR025110">
    <property type="entry name" value="AMP-bd_C"/>
</dbReference>
<reference evidence="7" key="1">
    <citation type="journal article" date="2019" name="Int. J. Syst. Evol. Microbiol.">
        <title>The Global Catalogue of Microorganisms (GCM) 10K type strain sequencing project: providing services to taxonomists for standard genome sequencing and annotation.</title>
        <authorList>
            <consortium name="The Broad Institute Genomics Platform"/>
            <consortium name="The Broad Institute Genome Sequencing Center for Infectious Disease"/>
            <person name="Wu L."/>
            <person name="Ma J."/>
        </authorList>
    </citation>
    <scope>NUCLEOTIDE SEQUENCE [LARGE SCALE GENOMIC DNA]</scope>
    <source>
        <strain evidence="7">JCM 13518</strain>
    </source>
</reference>
<dbReference type="SUPFAM" id="SSF56801">
    <property type="entry name" value="Acetyl-CoA synthetase-like"/>
    <property type="match status" value="1"/>
</dbReference>
<accession>A0ABP4W686</accession>
<dbReference type="Proteomes" id="UP001501057">
    <property type="component" value="Unassembled WGS sequence"/>
</dbReference>
<feature type="domain" description="HTH hxlR-type" evidence="5">
    <location>
        <begin position="9"/>
        <end position="111"/>
    </location>
</feature>
<dbReference type="InterPro" id="IPR045851">
    <property type="entry name" value="AMP-bd_C_sf"/>
</dbReference>
<evidence type="ECO:0000313" key="6">
    <source>
        <dbReference type="EMBL" id="GAA1748005.1"/>
    </source>
</evidence>